<dbReference type="EMBL" id="CM023478">
    <property type="protein sequence ID" value="KAH7932746.1"/>
    <property type="molecule type" value="Genomic_DNA"/>
</dbReference>
<evidence type="ECO:0000313" key="1">
    <source>
        <dbReference type="EMBL" id="KAH7932746.1"/>
    </source>
</evidence>
<organism evidence="1 2">
    <name type="scientific">Dermacentor silvarum</name>
    <name type="common">Tick</name>
    <dbReference type="NCBI Taxonomy" id="543639"/>
    <lineage>
        <taxon>Eukaryota</taxon>
        <taxon>Metazoa</taxon>
        <taxon>Ecdysozoa</taxon>
        <taxon>Arthropoda</taxon>
        <taxon>Chelicerata</taxon>
        <taxon>Arachnida</taxon>
        <taxon>Acari</taxon>
        <taxon>Parasitiformes</taxon>
        <taxon>Ixodida</taxon>
        <taxon>Ixodoidea</taxon>
        <taxon>Ixodidae</taxon>
        <taxon>Rhipicephalinae</taxon>
        <taxon>Dermacentor</taxon>
    </lineage>
</organism>
<comment type="caution">
    <text evidence="1">The sequence shown here is derived from an EMBL/GenBank/DDBJ whole genome shotgun (WGS) entry which is preliminary data.</text>
</comment>
<dbReference type="Proteomes" id="UP000821865">
    <property type="component" value="Chromosome 9"/>
</dbReference>
<name>A0ACB8C0Y6_DERSI</name>
<proteinExistence type="predicted"/>
<accession>A0ACB8C0Y6</accession>
<sequence length="487" mass="54484">MSCAEAMADDLGQFGDPDELADAEDLVMLKLERPLPAGRTVPKQFTLSGDRSTLTMDYLGFVGNRSFLVKQCYPRALFAGCPGLKSAKGFLTTAQDVLCKTHTLVIVHNRDAVVDLTAWFPDVLALILFHNLNCQRIEKAHVQGNRPISRLQRLCGTTPGIGADELYLGPFTLTNLFACCPEFSQVQAPMEYIVKMTEQVKAEEWHHLPLLESCRELTLGGIARLADGRYTMLGEADGKTMDMALEQYPDIKQLQVAAVKPDVISRISNFPLLTRLCLMCYDDTQELCRFDRLTKVLEELSLTHLKLVCFTDVSLRTISETCKHLQSLSLSGSEVCNEDVPCDAFPKLRSLALADGIVEKPFFSLLRAARGLTDLRLENYWTVMMFVGGPMSSPRPRHELLRRLTLGTDFPVTKLQVSIADLRDVMQSAPSLAALCTDSYDIRMFVGSYHPRVRLTWTTCTACTAEFPKMDSQQEDMWRNVFMGGLL</sequence>
<reference evidence="1" key="1">
    <citation type="submission" date="2020-05" db="EMBL/GenBank/DDBJ databases">
        <title>Large-scale comparative analyses of tick genomes elucidate their genetic diversity and vector capacities.</title>
        <authorList>
            <person name="Jia N."/>
            <person name="Wang J."/>
            <person name="Shi W."/>
            <person name="Du L."/>
            <person name="Sun Y."/>
            <person name="Zhan W."/>
            <person name="Jiang J."/>
            <person name="Wang Q."/>
            <person name="Zhang B."/>
            <person name="Ji P."/>
            <person name="Sakyi L.B."/>
            <person name="Cui X."/>
            <person name="Yuan T."/>
            <person name="Jiang B."/>
            <person name="Yang W."/>
            <person name="Lam T.T.-Y."/>
            <person name="Chang Q."/>
            <person name="Ding S."/>
            <person name="Wang X."/>
            <person name="Zhu J."/>
            <person name="Ruan X."/>
            <person name="Zhao L."/>
            <person name="Wei J."/>
            <person name="Que T."/>
            <person name="Du C."/>
            <person name="Cheng J."/>
            <person name="Dai P."/>
            <person name="Han X."/>
            <person name="Huang E."/>
            <person name="Gao Y."/>
            <person name="Liu J."/>
            <person name="Shao H."/>
            <person name="Ye R."/>
            <person name="Li L."/>
            <person name="Wei W."/>
            <person name="Wang X."/>
            <person name="Wang C."/>
            <person name="Yang T."/>
            <person name="Huo Q."/>
            <person name="Li W."/>
            <person name="Guo W."/>
            <person name="Chen H."/>
            <person name="Zhou L."/>
            <person name="Ni X."/>
            <person name="Tian J."/>
            <person name="Zhou Y."/>
            <person name="Sheng Y."/>
            <person name="Liu T."/>
            <person name="Pan Y."/>
            <person name="Xia L."/>
            <person name="Li J."/>
            <person name="Zhao F."/>
            <person name="Cao W."/>
        </authorList>
    </citation>
    <scope>NUCLEOTIDE SEQUENCE</scope>
    <source>
        <strain evidence="1">Dsil-2018</strain>
    </source>
</reference>
<evidence type="ECO:0000313" key="2">
    <source>
        <dbReference type="Proteomes" id="UP000821865"/>
    </source>
</evidence>
<keyword evidence="2" id="KW-1185">Reference proteome</keyword>
<protein>
    <submittedName>
        <fullName evidence="1">Uncharacterized protein</fullName>
    </submittedName>
</protein>
<gene>
    <name evidence="1" type="ORF">HPB49_002248</name>
</gene>